<dbReference type="EMBL" id="GBRH01249174">
    <property type="protein sequence ID" value="JAD48721.1"/>
    <property type="molecule type" value="Transcribed_RNA"/>
</dbReference>
<protein>
    <submittedName>
        <fullName evidence="1">Uncharacterized protein</fullName>
    </submittedName>
</protein>
<organism evidence="1">
    <name type="scientific">Arundo donax</name>
    <name type="common">Giant reed</name>
    <name type="synonym">Donax arundinaceus</name>
    <dbReference type="NCBI Taxonomy" id="35708"/>
    <lineage>
        <taxon>Eukaryota</taxon>
        <taxon>Viridiplantae</taxon>
        <taxon>Streptophyta</taxon>
        <taxon>Embryophyta</taxon>
        <taxon>Tracheophyta</taxon>
        <taxon>Spermatophyta</taxon>
        <taxon>Magnoliopsida</taxon>
        <taxon>Liliopsida</taxon>
        <taxon>Poales</taxon>
        <taxon>Poaceae</taxon>
        <taxon>PACMAD clade</taxon>
        <taxon>Arundinoideae</taxon>
        <taxon>Arundineae</taxon>
        <taxon>Arundo</taxon>
    </lineage>
</organism>
<sequence length="21" mass="2723">MIRCEVQLRYEHCYCNIFFVR</sequence>
<proteinExistence type="predicted"/>
<accession>A0A0A9AC84</accession>
<reference evidence="1" key="2">
    <citation type="journal article" date="2015" name="Data Brief">
        <title>Shoot transcriptome of the giant reed, Arundo donax.</title>
        <authorList>
            <person name="Barrero R.A."/>
            <person name="Guerrero F.D."/>
            <person name="Moolhuijzen P."/>
            <person name="Goolsby J.A."/>
            <person name="Tidwell J."/>
            <person name="Bellgard S.E."/>
            <person name="Bellgard M.I."/>
        </authorList>
    </citation>
    <scope>NUCLEOTIDE SEQUENCE</scope>
    <source>
        <tissue evidence="1">Shoot tissue taken approximately 20 cm above the soil surface</tissue>
    </source>
</reference>
<evidence type="ECO:0000313" key="1">
    <source>
        <dbReference type="EMBL" id="JAD48721.1"/>
    </source>
</evidence>
<name>A0A0A9AC84_ARUDO</name>
<reference evidence="1" key="1">
    <citation type="submission" date="2014-09" db="EMBL/GenBank/DDBJ databases">
        <authorList>
            <person name="Magalhaes I.L.F."/>
            <person name="Oliveira U."/>
            <person name="Santos F.R."/>
            <person name="Vidigal T.H.D.A."/>
            <person name="Brescovit A.D."/>
            <person name="Santos A.J."/>
        </authorList>
    </citation>
    <scope>NUCLEOTIDE SEQUENCE</scope>
    <source>
        <tissue evidence="1">Shoot tissue taken approximately 20 cm above the soil surface</tissue>
    </source>
</reference>
<dbReference type="AlphaFoldDB" id="A0A0A9AC84"/>